<dbReference type="RefSeq" id="WP_117329648.1">
    <property type="nucleotide sequence ID" value="NZ_QUWK01000003.1"/>
</dbReference>
<keyword evidence="2" id="KW-0560">Oxidoreductase</keyword>
<gene>
    <name evidence="4" type="primary">xdhA</name>
    <name evidence="4" type="ORF">DYP60_04300</name>
</gene>
<protein>
    <submittedName>
        <fullName evidence="4">Xanthine dehydrogenase molybdenum-binding subunit XdhA</fullName>
    </submittedName>
</protein>
<dbReference type="InterPro" id="IPR050028">
    <property type="entry name" value="XdhA_XDHase"/>
</dbReference>
<dbReference type="SUPFAM" id="SSF56003">
    <property type="entry name" value="Molybdenum cofactor-binding domain"/>
    <property type="match status" value="1"/>
</dbReference>
<dbReference type="InterPro" id="IPR016208">
    <property type="entry name" value="Ald_Oxase/xanthine_DH-like"/>
</dbReference>
<dbReference type="InterPro" id="IPR008274">
    <property type="entry name" value="AldOxase/xan_DH_MoCoBD1"/>
</dbReference>
<name>A0A372MIV1_9SPIR</name>
<dbReference type="GO" id="GO:0005506">
    <property type="term" value="F:iron ion binding"/>
    <property type="evidence" value="ECO:0007669"/>
    <property type="project" value="InterPro"/>
</dbReference>
<evidence type="ECO:0000313" key="4">
    <source>
        <dbReference type="EMBL" id="RFU95701.1"/>
    </source>
</evidence>
<dbReference type="Gene3D" id="3.30.365.10">
    <property type="entry name" value="Aldehyde oxidase/xanthine dehydrogenase, molybdopterin binding domain"/>
    <property type="match status" value="4"/>
</dbReference>
<evidence type="ECO:0000256" key="1">
    <source>
        <dbReference type="ARBA" id="ARBA00022505"/>
    </source>
</evidence>
<dbReference type="Gene3D" id="3.90.1170.50">
    <property type="entry name" value="Aldehyde oxidase/xanthine dehydrogenase, a/b hammerhead"/>
    <property type="match status" value="1"/>
</dbReference>
<dbReference type="InterPro" id="IPR037165">
    <property type="entry name" value="AldOxase/xan_DH_Mopterin-bd_sf"/>
</dbReference>
<reference evidence="5" key="1">
    <citation type="submission" date="2018-08" db="EMBL/GenBank/DDBJ databases">
        <authorList>
            <person name="Grouzdev D.S."/>
            <person name="Krutkina M.S."/>
        </authorList>
    </citation>
    <scope>NUCLEOTIDE SEQUENCE [LARGE SCALE GENOMIC DNA]</scope>
    <source>
        <strain evidence="5">4-11</strain>
    </source>
</reference>
<dbReference type="Pfam" id="PF20256">
    <property type="entry name" value="MoCoBD_2"/>
    <property type="match status" value="1"/>
</dbReference>
<dbReference type="Pfam" id="PF01315">
    <property type="entry name" value="Ald_Xan_dh_C"/>
    <property type="match status" value="1"/>
</dbReference>
<evidence type="ECO:0000259" key="3">
    <source>
        <dbReference type="SMART" id="SM01008"/>
    </source>
</evidence>
<dbReference type="GO" id="GO:0002197">
    <property type="term" value="C:xanthine dehydrogenase complex"/>
    <property type="evidence" value="ECO:0007669"/>
    <property type="project" value="InterPro"/>
</dbReference>
<accession>A0A372MIV1</accession>
<dbReference type="SUPFAM" id="SSF54665">
    <property type="entry name" value="CO dehydrogenase molybdoprotein N-domain-like"/>
    <property type="match status" value="1"/>
</dbReference>
<reference evidence="4 5" key="2">
    <citation type="submission" date="2018-09" db="EMBL/GenBank/DDBJ databases">
        <title>Genome of Sphaerochaeta halotolerans strain 4-11.</title>
        <authorList>
            <person name="Nazina T.N."/>
            <person name="Sokolova D.S."/>
        </authorList>
    </citation>
    <scope>NUCLEOTIDE SEQUENCE [LARGE SCALE GENOMIC DNA]</scope>
    <source>
        <strain evidence="4 5">4-11</strain>
    </source>
</reference>
<dbReference type="PANTHER" id="PTHR11908">
    <property type="entry name" value="XANTHINE DEHYDROGENASE"/>
    <property type="match status" value="1"/>
</dbReference>
<dbReference type="NCBIfam" id="NF007426">
    <property type="entry name" value="PRK09970.1"/>
    <property type="match status" value="1"/>
</dbReference>
<dbReference type="NCBIfam" id="NF043082">
    <property type="entry name" value="XdhA_XDHase"/>
    <property type="match status" value="1"/>
</dbReference>
<dbReference type="Proteomes" id="UP000264002">
    <property type="component" value="Unassembled WGS sequence"/>
</dbReference>
<dbReference type="InterPro" id="IPR046867">
    <property type="entry name" value="AldOxase/xan_DH_MoCoBD2"/>
</dbReference>
<sequence>MNIIGKPLNRVDAYDKVTGKAKYTPDLVSPHALHAKVLHSTIANGWVKEFDLSEAWKVEGVVDIVTCFDVPDIQFPTAGHPWSTEPKHQDIADRKLLNARVRCYADDIAAVVAETEIAAEVAVRKIKVTYEEYTPILSIEDAMKEGATVIHEEKPNNVVVHSSYEIGSFEEAIKEKGLIKVVGDYETPIVTHCHIEPANSFAYMEDGKIVVVSSTQIPHIVRRVCSQALGVGFGTIRIVKPYIGGGFGNKQDALTEPLNAYLTTRVGGRPVRLAYTREETFACTRTRHAMKFHIESYIRPDGSFAARSIEAYSNQGAYASHAHALVANSVNGFRMMYPVGAIKGEAYTVYTNMPTAGAMRAYGIPQIGFALEAHVDDIVAKTGFDSIKIRKQNMMKLGFVDPVTTITCHSTGLEECIDKGEKYLSYTKKRKEYEKQDGPIRRGVGMAIFCYKTGVYPISLETSAVRMLLNQDGSLQVQMGATEIGQGADTVFAMMAAETVGLTMDKIHMVSKQDTDVTPYDTGAYASRQSYVSGLALKKTAETFKKKLLEFAGFMLKCDPWDLDIKENYIVHTNKDERLLSVAEVALESCYSMTNSQHISAEETHHCTDNTYSFGVCFVEVEVDIPMCQVKVLDIINVHDSGTILNHQTARGQVHGGMSMGLGYGLYERHLFDPKTGRMYNDNLLDYKLMTALDTPDLHADFVETYDPTGPYGNKSLGEPPTIPVAPAIRNAVLNATGVAINAIPLHPQRLFGAFTDAGLIK</sequence>
<dbReference type="EMBL" id="QUWK01000003">
    <property type="protein sequence ID" value="RFU95701.1"/>
    <property type="molecule type" value="Genomic_DNA"/>
</dbReference>
<keyword evidence="5" id="KW-1185">Reference proteome</keyword>
<evidence type="ECO:0000313" key="5">
    <source>
        <dbReference type="Proteomes" id="UP000264002"/>
    </source>
</evidence>
<feature type="domain" description="Aldehyde oxidase/xanthine dehydrogenase a/b hammerhead" evidence="3">
    <location>
        <begin position="18"/>
        <end position="134"/>
    </location>
</feature>
<dbReference type="GO" id="GO:0004854">
    <property type="term" value="F:xanthine dehydrogenase activity"/>
    <property type="evidence" value="ECO:0007669"/>
    <property type="project" value="InterPro"/>
</dbReference>
<dbReference type="PANTHER" id="PTHR11908:SF132">
    <property type="entry name" value="ALDEHYDE OXIDASE 1-RELATED"/>
    <property type="match status" value="1"/>
</dbReference>
<dbReference type="SMART" id="SM01008">
    <property type="entry name" value="Ald_Xan_dh_C"/>
    <property type="match status" value="1"/>
</dbReference>
<keyword evidence="1" id="KW-0500">Molybdenum</keyword>
<dbReference type="Pfam" id="PF02738">
    <property type="entry name" value="MoCoBD_1"/>
    <property type="match status" value="1"/>
</dbReference>
<comment type="caution">
    <text evidence="4">The sequence shown here is derived from an EMBL/GenBank/DDBJ whole genome shotgun (WGS) entry which is preliminary data.</text>
</comment>
<dbReference type="InterPro" id="IPR000674">
    <property type="entry name" value="Ald_Oxase/Xan_DH_a/b"/>
</dbReference>
<evidence type="ECO:0000256" key="2">
    <source>
        <dbReference type="ARBA" id="ARBA00023002"/>
    </source>
</evidence>
<organism evidence="4 5">
    <name type="scientific">Sphaerochaeta halotolerans</name>
    <dbReference type="NCBI Taxonomy" id="2293840"/>
    <lineage>
        <taxon>Bacteria</taxon>
        <taxon>Pseudomonadati</taxon>
        <taxon>Spirochaetota</taxon>
        <taxon>Spirochaetia</taxon>
        <taxon>Spirochaetales</taxon>
        <taxon>Sphaerochaetaceae</taxon>
        <taxon>Sphaerochaeta</taxon>
    </lineage>
</organism>
<proteinExistence type="predicted"/>
<dbReference type="InterPro" id="IPR036856">
    <property type="entry name" value="Ald_Oxase/Xan_DH_a/b_sf"/>
</dbReference>
<dbReference type="AlphaFoldDB" id="A0A372MIV1"/>